<evidence type="ECO:0000259" key="1">
    <source>
        <dbReference type="Pfam" id="PF01637"/>
    </source>
</evidence>
<protein>
    <submittedName>
        <fullName evidence="2">Putative ATP/GTP binding protein</fullName>
    </submittedName>
</protein>
<keyword evidence="3" id="KW-1185">Reference proteome</keyword>
<evidence type="ECO:0000313" key="2">
    <source>
        <dbReference type="EMBL" id="ADP83136.1"/>
    </source>
</evidence>
<organism evidence="2 3">
    <name type="scientific">Pseudofrankia inefficax (strain DSM 45817 / CECT 9037 / DDB 130130 / EuI1c)</name>
    <name type="common">Frankia inefficax</name>
    <dbReference type="NCBI Taxonomy" id="298654"/>
    <lineage>
        <taxon>Bacteria</taxon>
        <taxon>Bacillati</taxon>
        <taxon>Actinomycetota</taxon>
        <taxon>Actinomycetes</taxon>
        <taxon>Frankiales</taxon>
        <taxon>Frankiaceae</taxon>
        <taxon>Pseudofrankia</taxon>
    </lineage>
</organism>
<dbReference type="EMBL" id="CP002299">
    <property type="protein sequence ID" value="ADP83136.1"/>
    <property type="molecule type" value="Genomic_DNA"/>
</dbReference>
<feature type="domain" description="ATPase" evidence="1">
    <location>
        <begin position="8"/>
        <end position="186"/>
    </location>
</feature>
<dbReference type="InterPro" id="IPR027417">
    <property type="entry name" value="P-loop_NTPase"/>
</dbReference>
<sequence length="490" mass="53006">MERPADMFDRDEEWAALEGFCEDSTPGATLGVVTGRRRQGKSFLLEAACEQTGGLYHQALEGTAAESLRLFGERFAAHTGAAAPLAFSSWPDAIDAVLGLGSGAPTTVVIDEFPYLMKAVPELPSAVQAALGPRRAERTASRTRLILCGSALSVMGRLLAGSAPLRGRAALELVVPSLDFRLAREFWEIEDPLLAARLHAVVGGTPAYRDFARRDAPRGVDDFDAWVVRTVLNRNSPLFREARYLLAEEPDLRDPGLYSSVLAAVATGAVTRGAISNAVGRGADELGHPLTVLADAGFLIKADDLLRDRRPVWRIAEPLIAFYHAVVRPVFGQLEARGQAARTWSGRRATFASQVLGPNFEEICRTWTSGYASAETLGTDDLGEVGHGAIHDHDQRALMQFDVVALGPADGQRRRLVALGEAKWGVQLGLEHLDRLRRGTHLVERTNNLDVSNTRLLLFSAVGFTDELRAGAASDPSVVLVDLGRLYEGD</sequence>
<name>E3J5P9_PSEI1</name>
<dbReference type="InParanoid" id="E3J5P9"/>
<dbReference type="InterPro" id="IPR011579">
    <property type="entry name" value="ATPase_dom"/>
</dbReference>
<dbReference type="SUPFAM" id="SSF52540">
    <property type="entry name" value="P-loop containing nucleoside triphosphate hydrolases"/>
    <property type="match status" value="1"/>
</dbReference>
<dbReference type="PANTHER" id="PTHR34704:SF1">
    <property type="entry name" value="ATPASE"/>
    <property type="match status" value="1"/>
</dbReference>
<dbReference type="eggNOG" id="COG1672">
    <property type="taxonomic scope" value="Bacteria"/>
</dbReference>
<dbReference type="AlphaFoldDB" id="E3J5P9"/>
<gene>
    <name evidence="2" type="ordered locus">FraEuI1c_5147</name>
</gene>
<dbReference type="KEGG" id="fri:FraEuI1c_5147"/>
<dbReference type="STRING" id="298654.FraEuI1c_5147"/>
<dbReference type="HOGENOM" id="CLU_041137_1_0_11"/>
<dbReference type="OrthoDB" id="9813134at2"/>
<dbReference type="Pfam" id="PF01637">
    <property type="entry name" value="ATPase_2"/>
    <property type="match status" value="1"/>
</dbReference>
<dbReference type="RefSeq" id="WP_013426254.1">
    <property type="nucleotide sequence ID" value="NC_014666.1"/>
</dbReference>
<dbReference type="Proteomes" id="UP000002484">
    <property type="component" value="Chromosome"/>
</dbReference>
<accession>E3J5P9</accession>
<proteinExistence type="predicted"/>
<reference evidence="2 3" key="1">
    <citation type="submission" date="2010-10" db="EMBL/GenBank/DDBJ databases">
        <title>Complete sequence of Frankia sp. EuI1c.</title>
        <authorList>
            <consortium name="US DOE Joint Genome Institute"/>
            <person name="Lucas S."/>
            <person name="Copeland A."/>
            <person name="Lapidus A."/>
            <person name="Cheng J.-F."/>
            <person name="Bruce D."/>
            <person name="Goodwin L."/>
            <person name="Pitluck S."/>
            <person name="Chertkov O."/>
            <person name="Detter J.C."/>
            <person name="Han C."/>
            <person name="Tapia R."/>
            <person name="Land M."/>
            <person name="Hauser L."/>
            <person name="Jeffries C."/>
            <person name="Kyrpides N."/>
            <person name="Ivanova N."/>
            <person name="Mikhailova N."/>
            <person name="Beauchemin N."/>
            <person name="Sen A."/>
            <person name="Sur S.A."/>
            <person name="Gtari M."/>
            <person name="Wall L."/>
            <person name="Tisa L."/>
            <person name="Woyke T."/>
        </authorList>
    </citation>
    <scope>NUCLEOTIDE SEQUENCE [LARGE SCALE GENOMIC DNA]</scope>
    <source>
        <strain evidence="3">DSM 45817 / CECT 9037 / EuI1c</strain>
    </source>
</reference>
<dbReference type="PANTHER" id="PTHR34704">
    <property type="entry name" value="ATPASE"/>
    <property type="match status" value="1"/>
</dbReference>
<dbReference type="Gene3D" id="3.40.50.300">
    <property type="entry name" value="P-loop containing nucleotide triphosphate hydrolases"/>
    <property type="match status" value="1"/>
</dbReference>
<evidence type="ECO:0000313" key="3">
    <source>
        <dbReference type="Proteomes" id="UP000002484"/>
    </source>
</evidence>
<dbReference type="GO" id="GO:0005524">
    <property type="term" value="F:ATP binding"/>
    <property type="evidence" value="ECO:0007669"/>
    <property type="project" value="InterPro"/>
</dbReference>